<name>A0ABX0T4K8_9MICO</name>
<comment type="caution">
    <text evidence="3">The sequence shown here is derived from an EMBL/GenBank/DDBJ whole genome shotgun (WGS) entry which is preliminary data.</text>
</comment>
<accession>A0ABX0T4K8</accession>
<evidence type="ECO:0000313" key="3">
    <source>
        <dbReference type="EMBL" id="NII39833.1"/>
    </source>
</evidence>
<evidence type="ECO:0000313" key="4">
    <source>
        <dbReference type="Proteomes" id="UP001318300"/>
    </source>
</evidence>
<keyword evidence="4" id="KW-1185">Reference proteome</keyword>
<gene>
    <name evidence="3" type="ORF">E9228_000452</name>
</gene>
<keyword evidence="2" id="KW-0812">Transmembrane</keyword>
<keyword evidence="2" id="KW-1133">Transmembrane helix</keyword>
<dbReference type="InterPro" id="IPR045635">
    <property type="entry name" value="DUF6412"/>
</dbReference>
<organism evidence="3 4">
    <name type="scientific">Curtobacterium salicis</name>
    <dbReference type="NCBI Taxonomy" id="1779862"/>
    <lineage>
        <taxon>Bacteria</taxon>
        <taxon>Bacillati</taxon>
        <taxon>Actinomycetota</taxon>
        <taxon>Actinomycetes</taxon>
        <taxon>Micrococcales</taxon>
        <taxon>Microbacteriaceae</taxon>
        <taxon>Curtobacterium</taxon>
    </lineage>
</organism>
<sequence>MTVIEVLLRGLSALHGLDPSALGSLPALAVAALGLGALGITVTAVAALAAALLVLRLVALQTGADAAGAPRASRTTPDLVTRIGWSDPDADGHPRSRAPGAVPAV</sequence>
<proteinExistence type="predicted"/>
<reference evidence="3 4" key="1">
    <citation type="submission" date="2020-03" db="EMBL/GenBank/DDBJ databases">
        <title>Above-ground endophytic microbial communities from plants in different locations in the United States.</title>
        <authorList>
            <person name="Frank C."/>
        </authorList>
    </citation>
    <scope>NUCLEOTIDE SEQUENCE [LARGE SCALE GENOMIC DNA]</scope>
    <source>
        <strain evidence="3 4">WW7</strain>
    </source>
</reference>
<protein>
    <submittedName>
        <fullName evidence="3">Uncharacterized protein</fullName>
    </submittedName>
</protein>
<dbReference type="RefSeq" id="WP_166778973.1">
    <property type="nucleotide sequence ID" value="NZ_JAAOYO010000001.1"/>
</dbReference>
<dbReference type="Proteomes" id="UP001318300">
    <property type="component" value="Unassembled WGS sequence"/>
</dbReference>
<dbReference type="Pfam" id="PF19950">
    <property type="entry name" value="DUF6412"/>
    <property type="match status" value="1"/>
</dbReference>
<evidence type="ECO:0000256" key="2">
    <source>
        <dbReference type="SAM" id="Phobius"/>
    </source>
</evidence>
<dbReference type="EMBL" id="JAAOYO010000001">
    <property type="protein sequence ID" value="NII39833.1"/>
    <property type="molecule type" value="Genomic_DNA"/>
</dbReference>
<evidence type="ECO:0000256" key="1">
    <source>
        <dbReference type="SAM" id="MobiDB-lite"/>
    </source>
</evidence>
<keyword evidence="2" id="KW-0472">Membrane</keyword>
<feature type="region of interest" description="Disordered" evidence="1">
    <location>
        <begin position="63"/>
        <end position="105"/>
    </location>
</feature>
<feature type="transmembrane region" description="Helical" evidence="2">
    <location>
        <begin position="27"/>
        <end position="55"/>
    </location>
</feature>